<dbReference type="PANTHER" id="PTHR11985:SF35">
    <property type="entry name" value="ANAEROBIC GLYCEROL-3-PHOSPHATE DEHYDROGENASE SUBUNIT A"/>
    <property type="match status" value="1"/>
</dbReference>
<name>A0A1T1HD54_OCELI</name>
<evidence type="ECO:0000313" key="10">
    <source>
        <dbReference type="Proteomes" id="UP000190064"/>
    </source>
</evidence>
<gene>
    <name evidence="9" type="ORF">BTA35_0207195</name>
</gene>
<evidence type="ECO:0000256" key="5">
    <source>
        <dbReference type="ARBA" id="ARBA00022827"/>
    </source>
</evidence>
<feature type="domain" description="FAD dependent oxidoreductase" evidence="7">
    <location>
        <begin position="24"/>
        <end position="362"/>
    </location>
</feature>
<dbReference type="Pfam" id="PF16901">
    <property type="entry name" value="DAO_C"/>
    <property type="match status" value="1"/>
</dbReference>
<dbReference type="GO" id="GO:0004368">
    <property type="term" value="F:glycerol-3-phosphate dehydrogenase (quinone) activity"/>
    <property type="evidence" value="ECO:0007669"/>
    <property type="project" value="InterPro"/>
</dbReference>
<dbReference type="Gene3D" id="1.10.8.870">
    <property type="entry name" value="Alpha-glycerophosphate oxidase, cap domain"/>
    <property type="match status" value="1"/>
</dbReference>
<evidence type="ECO:0008006" key="11">
    <source>
        <dbReference type="Google" id="ProtNLM"/>
    </source>
</evidence>
<dbReference type="InterPro" id="IPR006076">
    <property type="entry name" value="FAD-dep_OxRdtase"/>
</dbReference>
<comment type="caution">
    <text evidence="9">The sequence shown here is derived from an EMBL/GenBank/DDBJ whole genome shotgun (WGS) entry which is preliminary data.</text>
</comment>
<evidence type="ECO:0000259" key="7">
    <source>
        <dbReference type="Pfam" id="PF01266"/>
    </source>
</evidence>
<dbReference type="AlphaFoldDB" id="A0A1T1HD54"/>
<keyword evidence="10" id="KW-1185">Reference proteome</keyword>
<dbReference type="Proteomes" id="UP000190064">
    <property type="component" value="Unassembled WGS sequence"/>
</dbReference>
<dbReference type="STRING" id="966.BTA35_0207195"/>
<proteinExistence type="inferred from homology"/>
<keyword evidence="5" id="KW-0274">FAD</keyword>
<dbReference type="EMBL" id="MTSD02000002">
    <property type="protein sequence ID" value="OOV87784.1"/>
    <property type="molecule type" value="Genomic_DNA"/>
</dbReference>
<dbReference type="RefSeq" id="WP_078319130.1">
    <property type="nucleotide sequence ID" value="NZ_FXTS01000002.1"/>
</dbReference>
<evidence type="ECO:0000259" key="8">
    <source>
        <dbReference type="Pfam" id="PF16901"/>
    </source>
</evidence>
<evidence type="ECO:0000256" key="2">
    <source>
        <dbReference type="ARBA" id="ARBA00007330"/>
    </source>
</evidence>
<comment type="cofactor">
    <cofactor evidence="1">
        <name>FAD</name>
        <dbReference type="ChEBI" id="CHEBI:57692"/>
    </cofactor>
</comment>
<evidence type="ECO:0000256" key="6">
    <source>
        <dbReference type="ARBA" id="ARBA00023002"/>
    </source>
</evidence>
<dbReference type="Pfam" id="PF01266">
    <property type="entry name" value="DAO"/>
    <property type="match status" value="1"/>
</dbReference>
<sequence length="535" mass="60816">MLPEHWLVKGRTEALHHLADKEWDIIIIGGGISGAGLLFEASRRGYRALLLEKNDFASGSSSQSSKLVHGGIRYLATGQLSLTRNAVQAREHLCQQLPGLVEHLPLVMPHYRNHLPGRFKFRALMWLYDLLAGKKYHKGLSAADIQKAAPSLRSQQCYGATQFKDAITDDARLTLRVLLEAAQYGGKAFNYCKVDRIQLLESGNQSGGFQIDISPEDHPMLSLSARQVIHATGAWTQSPRAHPSDPHDDPVKIRPLRGSHLLFSQKRLPLEKGVCLVHPDDSRLMFALPWLGHSLVGTTDLDHKEHMDEPIRMQQQEQDYLFKAINHYFPASKLTPKDCLSVWSGVRPVLSEPDSNPEHKAPSDERREHKLWWQDGQLYLCGGKLTTFQKMAEDAIDQLTFRPQTPVAKPWPDLGANSHNQGEFLLIPEALHQMYGADVLPLNKMIPAEQKVAATPYYKAELHWALAHLAVKHLDDLLLRRTRIGLLYADGGTSMKDELKTLCQKYMHWDDTTFEDEWLRYQQTYRNLYQQPDYK</sequence>
<dbReference type="InterPro" id="IPR031656">
    <property type="entry name" value="DAO_C"/>
</dbReference>
<organism evidence="9 10">
    <name type="scientific">Oceanospirillum linum</name>
    <dbReference type="NCBI Taxonomy" id="966"/>
    <lineage>
        <taxon>Bacteria</taxon>
        <taxon>Pseudomonadati</taxon>
        <taxon>Pseudomonadota</taxon>
        <taxon>Gammaproteobacteria</taxon>
        <taxon>Oceanospirillales</taxon>
        <taxon>Oceanospirillaceae</taxon>
        <taxon>Oceanospirillum</taxon>
    </lineage>
</organism>
<comment type="similarity">
    <text evidence="2">Belongs to the FAD-dependent glycerol-3-phosphate dehydrogenase family.</text>
</comment>
<evidence type="ECO:0000313" key="9">
    <source>
        <dbReference type="EMBL" id="OOV87784.1"/>
    </source>
</evidence>
<dbReference type="GO" id="GO:0046168">
    <property type="term" value="P:glycerol-3-phosphate catabolic process"/>
    <property type="evidence" value="ECO:0007669"/>
    <property type="project" value="TreeGrafter"/>
</dbReference>
<protein>
    <recommendedName>
        <fullName evidence="11">FAD-dependent oxidoreductase</fullName>
    </recommendedName>
</protein>
<keyword evidence="6" id="KW-0560">Oxidoreductase</keyword>
<reference evidence="9" key="1">
    <citation type="submission" date="2017-02" db="EMBL/GenBank/DDBJ databases">
        <title>Draft Genome Sequence of the Salt Water Bacterium Oceanospirillum linum ATCC 11336.</title>
        <authorList>
            <person name="Trachtenberg A.M."/>
            <person name="Carney J.G."/>
            <person name="Linnane J.D."/>
            <person name="Rheaume B.A."/>
            <person name="Pitts N.L."/>
            <person name="Mykles D.L."/>
            <person name="Maclea K.S."/>
        </authorList>
    </citation>
    <scope>NUCLEOTIDE SEQUENCE [LARGE SCALE GENOMIC DNA]</scope>
    <source>
        <strain evidence="9">ATCC 11336</strain>
    </source>
</reference>
<dbReference type="GO" id="GO:0006071">
    <property type="term" value="P:glycerol metabolic process"/>
    <property type="evidence" value="ECO:0007669"/>
    <property type="project" value="UniProtKB-KW"/>
</dbReference>
<dbReference type="InterPro" id="IPR036188">
    <property type="entry name" value="FAD/NAD-bd_sf"/>
</dbReference>
<keyword evidence="3" id="KW-0285">Flavoprotein</keyword>
<dbReference type="SUPFAM" id="SSF51905">
    <property type="entry name" value="FAD/NAD(P)-binding domain"/>
    <property type="match status" value="1"/>
</dbReference>
<dbReference type="PANTHER" id="PTHR11985">
    <property type="entry name" value="GLYCEROL-3-PHOSPHATE DEHYDROGENASE"/>
    <property type="match status" value="1"/>
</dbReference>
<dbReference type="InterPro" id="IPR000447">
    <property type="entry name" value="G3P_DH_FAD-dep"/>
</dbReference>
<keyword evidence="4" id="KW-0319">Glycerol metabolism</keyword>
<dbReference type="Gene3D" id="3.50.50.60">
    <property type="entry name" value="FAD/NAD(P)-binding domain"/>
    <property type="match status" value="1"/>
</dbReference>
<dbReference type="InterPro" id="IPR038299">
    <property type="entry name" value="DAO_C_sf"/>
</dbReference>
<feature type="domain" description="Alpha-glycerophosphate oxidase C-terminal" evidence="8">
    <location>
        <begin position="429"/>
        <end position="512"/>
    </location>
</feature>
<evidence type="ECO:0000256" key="4">
    <source>
        <dbReference type="ARBA" id="ARBA00022798"/>
    </source>
</evidence>
<accession>A0A1T1HD54</accession>
<dbReference type="Gene3D" id="3.30.9.10">
    <property type="entry name" value="D-Amino Acid Oxidase, subunit A, domain 2"/>
    <property type="match status" value="1"/>
</dbReference>
<dbReference type="PRINTS" id="PR01001">
    <property type="entry name" value="FADG3PDH"/>
</dbReference>
<evidence type="ECO:0000256" key="3">
    <source>
        <dbReference type="ARBA" id="ARBA00022630"/>
    </source>
</evidence>
<evidence type="ECO:0000256" key="1">
    <source>
        <dbReference type="ARBA" id="ARBA00001974"/>
    </source>
</evidence>